<evidence type="ECO:0000313" key="2">
    <source>
        <dbReference type="Proteomes" id="UP001060215"/>
    </source>
</evidence>
<comment type="caution">
    <text evidence="1">The sequence shown here is derived from an EMBL/GenBank/DDBJ whole genome shotgun (WGS) entry which is preliminary data.</text>
</comment>
<dbReference type="EMBL" id="CM045768">
    <property type="protein sequence ID" value="KAI7983070.1"/>
    <property type="molecule type" value="Genomic_DNA"/>
</dbReference>
<evidence type="ECO:0000313" key="1">
    <source>
        <dbReference type="EMBL" id="KAI7983070.1"/>
    </source>
</evidence>
<accession>A0ACC0F3D8</accession>
<name>A0ACC0F3D8_9ERIC</name>
<proteinExistence type="predicted"/>
<sequence>MAPSRRKGGGRASAAAAAAARKQWKVGDLVLAKVKGFPAWPATVSEPEKWGYSADWKKVLVYFFGTQQIAFCNPVDVEEFTEEKKESLLAKRHGKGADFGRAVHEIIECYEKLKKQDQVVEINSVDEVTVTNAANSVDDFAVNDQIEAPSAILDSCVKTPYSTGDKNESSLPVGGAADATQADDVLRDRETSSEEPIDSLVVTKKHLANTFSLKKRLGGVQTQSSVSQKRGPSVRRSRSSSRVDANRFQKMFPSSNGSTAAGDVAANVLQDGSVRRSKRIRKSPDVSEGHDTGSSAFLSNGSIEENGSEIATVDSDSFSLTEGSTVDSCCKLLQPESINDCYEGEVELSQMPDFRKMPVFTKKKRKPNRKRVTNDVPETTGRLNNEAGSEIEVHRTGQISPNSHEKLNEKYSKEGGDEHLPLVKRARVRMGRPSSMVEECNTCIQSEEKLLEVSNSFSNQVSTSLNCKEDGPPDKHSFVVKEATENSSLQNKCLPQSSVDKPQIWEVKKNKPFGCSVDGEAALPPSKRLHRALEAMSANAAEDGQTEAPSVMKMLINGGCFSPMRDSHHMSMESRAGNEFGVQNVDVLGKNVSQDGISSFSTSLGPAVPNESAKSSVEVAICNGSVRSSSSPERELCKDIHMEALDHSDFRGIGVSSSATQTNEVMVAAQSPKPLSPDPGKEQACLRCNQGSLAQMLPLKDECNSENHDLSNHKAGKPLNELDPSEHSGMSSNPVSGAVDGKVSPQNDSNLLLCSTEGNCSGATKLWKLPLHVNNQANGMSEAVKEIKPTQRDSSIQIPTSVKLTAAAATEGPPKLPRSTSISDDHLGDKGISGIQSSSSPKDGLDSPARTSPPNASICNISTSDNDKILENNGCCSPDVNLVQAKSKNVGKWSNKAEPTAALASFQAVLGTLTRTKESIGRATRIAIDCAKFGIAAKVVEILARNLESESSLRRRVDLFFLVDSITQCSRGLKGDVGDIYPSAIQAVLPRLLLAAVPPGNNSQENRRQCLKVLKLWLERRILPDSIIRHHIRELESVTGSSSSGAFARRPMRTERAFDDPIREMEGMLVDEYGSNSSFQLPGFCMGPMLKHEDEGSDSDGGSFEAVTPEHNSETPKKQEIIPVTATTGKHRHILEDVDGELEMEDVSPTCEVNVNSTCNAGIDTTQTMHPQFERHFPLSFAPPLPQDVPPSSPPLPTSPPPLPQTVLPPPPPPPPPPRLMPDPISNDLDSKLYVGTHNIKENLHQPIIQQPVAPRINSVTSDAVCYQAPESRDVKIQTQTPDSASFNSVPVSHPLIRPVNSAQQTDGATFHNRAYHLRPPQPASSNQFSYVQADQRVQSLREVPPPSYPNRPHFVQSTDGGNYYNTDHDRMKMAPHEFRESWQFSGPPFSDTYYPPDHVRGSYPPAPYPGPPCEPPLPNHRWGYPPRAMNHRELAPHRPPSEGPIPVPIRAPNFWGPR</sequence>
<dbReference type="Proteomes" id="UP001060215">
    <property type="component" value="Chromosome 11"/>
</dbReference>
<protein>
    <submittedName>
        <fullName evidence="1">Protein HUA2-LIKE 2</fullName>
    </submittedName>
</protein>
<reference evidence="1 2" key="1">
    <citation type="journal article" date="2022" name="Plant J.">
        <title>Chromosome-level genome of Camellia lanceoleosa provides a valuable resource for understanding genome evolution and self-incompatibility.</title>
        <authorList>
            <person name="Gong W."/>
            <person name="Xiao S."/>
            <person name="Wang L."/>
            <person name="Liao Z."/>
            <person name="Chang Y."/>
            <person name="Mo W."/>
            <person name="Hu G."/>
            <person name="Li W."/>
            <person name="Zhao G."/>
            <person name="Zhu H."/>
            <person name="Hu X."/>
            <person name="Ji K."/>
            <person name="Xiang X."/>
            <person name="Song Q."/>
            <person name="Yuan D."/>
            <person name="Jin S."/>
            <person name="Zhang L."/>
        </authorList>
    </citation>
    <scope>NUCLEOTIDE SEQUENCE [LARGE SCALE GENOMIC DNA]</scope>
    <source>
        <strain evidence="1">SQ_2022a</strain>
    </source>
</reference>
<organism evidence="1 2">
    <name type="scientific">Camellia lanceoleosa</name>
    <dbReference type="NCBI Taxonomy" id="1840588"/>
    <lineage>
        <taxon>Eukaryota</taxon>
        <taxon>Viridiplantae</taxon>
        <taxon>Streptophyta</taxon>
        <taxon>Embryophyta</taxon>
        <taxon>Tracheophyta</taxon>
        <taxon>Spermatophyta</taxon>
        <taxon>Magnoliopsida</taxon>
        <taxon>eudicotyledons</taxon>
        <taxon>Gunneridae</taxon>
        <taxon>Pentapetalae</taxon>
        <taxon>asterids</taxon>
        <taxon>Ericales</taxon>
        <taxon>Theaceae</taxon>
        <taxon>Camellia</taxon>
    </lineage>
</organism>
<keyword evidence="2" id="KW-1185">Reference proteome</keyword>
<gene>
    <name evidence="1" type="ORF">LOK49_LG15G00425</name>
</gene>